<evidence type="ECO:0000313" key="11">
    <source>
        <dbReference type="Proteomes" id="UP000078534"/>
    </source>
</evidence>
<evidence type="ECO:0000256" key="4">
    <source>
        <dbReference type="ARBA" id="ARBA00022857"/>
    </source>
</evidence>
<dbReference type="Gene3D" id="3.40.109.10">
    <property type="entry name" value="NADH Oxidase"/>
    <property type="match status" value="1"/>
</dbReference>
<keyword evidence="2 7" id="KW-0285">Flavoprotein</keyword>
<evidence type="ECO:0000256" key="3">
    <source>
        <dbReference type="ARBA" id="ARBA00022643"/>
    </source>
</evidence>
<evidence type="ECO:0000256" key="6">
    <source>
        <dbReference type="ARBA" id="ARBA00023027"/>
    </source>
</evidence>
<dbReference type="SUPFAM" id="SSF55469">
    <property type="entry name" value="FMN-dependent nitroreductase-like"/>
    <property type="match status" value="1"/>
</dbReference>
<evidence type="ECO:0000256" key="2">
    <source>
        <dbReference type="ARBA" id="ARBA00022630"/>
    </source>
</evidence>
<dbReference type="EC" id="1.-.-.-" evidence="7"/>
<dbReference type="OrthoDB" id="9804207at2"/>
<keyword evidence="3 7" id="KW-0288">FMN</keyword>
<protein>
    <recommendedName>
        <fullName evidence="7">Putative NAD(P)H nitroreductase</fullName>
        <ecNumber evidence="7">1.-.-.-</ecNumber>
    </recommendedName>
</protein>
<dbReference type="PIRSF" id="PIRSF000232">
    <property type="entry name" value="YdjA"/>
    <property type="match status" value="1"/>
</dbReference>
<dbReference type="PANTHER" id="PTHR43821:SF1">
    <property type="entry name" value="NAD(P)H NITROREDUCTASE YDJA-RELATED"/>
    <property type="match status" value="1"/>
</dbReference>
<keyword evidence="11" id="KW-1185">Reference proteome</keyword>
<feature type="binding site" description="in other chain" evidence="8">
    <location>
        <begin position="137"/>
        <end position="139"/>
    </location>
    <ligand>
        <name>FMN</name>
        <dbReference type="ChEBI" id="CHEBI:58210"/>
        <note>ligand shared between dimeric partners</note>
    </ligand>
</feature>
<dbReference type="InterPro" id="IPR000415">
    <property type="entry name" value="Nitroreductase-like"/>
</dbReference>
<evidence type="ECO:0000259" key="9">
    <source>
        <dbReference type="Pfam" id="PF00881"/>
    </source>
</evidence>
<organism evidence="10 11">
    <name type="scientific">Metabacillus litoralis</name>
    <dbReference type="NCBI Taxonomy" id="152268"/>
    <lineage>
        <taxon>Bacteria</taxon>
        <taxon>Bacillati</taxon>
        <taxon>Bacillota</taxon>
        <taxon>Bacilli</taxon>
        <taxon>Bacillales</taxon>
        <taxon>Bacillaceae</taxon>
        <taxon>Metabacillus</taxon>
    </lineage>
</organism>
<dbReference type="EMBL" id="LWSG01000045">
    <property type="protein sequence ID" value="OAS82520.1"/>
    <property type="molecule type" value="Genomic_DNA"/>
</dbReference>
<dbReference type="Proteomes" id="UP000078534">
    <property type="component" value="Unassembled WGS sequence"/>
</dbReference>
<dbReference type="PANTHER" id="PTHR43821">
    <property type="entry name" value="NAD(P)H NITROREDUCTASE YDJA-RELATED"/>
    <property type="match status" value="1"/>
</dbReference>
<dbReference type="AlphaFoldDB" id="A0A179SNH1"/>
<comment type="cofactor">
    <cofactor evidence="8">
        <name>FMN</name>
        <dbReference type="ChEBI" id="CHEBI:58210"/>
    </cofactor>
    <text evidence="8">Binds 1 FMN per subunit.</text>
</comment>
<keyword evidence="5 7" id="KW-0560">Oxidoreductase</keyword>
<evidence type="ECO:0000256" key="1">
    <source>
        <dbReference type="ARBA" id="ARBA00007118"/>
    </source>
</evidence>
<dbReference type="RefSeq" id="WP_066339988.1">
    <property type="nucleotide sequence ID" value="NZ_LWSG01000045.1"/>
</dbReference>
<dbReference type="InterPro" id="IPR026021">
    <property type="entry name" value="YdjA-like"/>
</dbReference>
<dbReference type="STRING" id="152268.A6K24_12800"/>
<feature type="binding site" evidence="8">
    <location>
        <position position="39"/>
    </location>
    <ligand>
        <name>FMN</name>
        <dbReference type="ChEBI" id="CHEBI:58210"/>
        <note>ligand shared between dimeric partners</note>
    </ligand>
</feature>
<evidence type="ECO:0000256" key="7">
    <source>
        <dbReference type="PIRNR" id="PIRNR000232"/>
    </source>
</evidence>
<dbReference type="CDD" id="cd02135">
    <property type="entry name" value="YdjA-like"/>
    <property type="match status" value="1"/>
</dbReference>
<comment type="caution">
    <text evidence="10">The sequence shown here is derived from an EMBL/GenBank/DDBJ whole genome shotgun (WGS) entry which is preliminary data.</text>
</comment>
<name>A0A179SNH1_9BACI</name>
<dbReference type="InterPro" id="IPR029479">
    <property type="entry name" value="Nitroreductase"/>
</dbReference>
<dbReference type="GO" id="GO:0016491">
    <property type="term" value="F:oxidoreductase activity"/>
    <property type="evidence" value="ECO:0007669"/>
    <property type="project" value="UniProtKB-UniRule"/>
</dbReference>
<comment type="similarity">
    <text evidence="1 7">Belongs to the nitroreductase family.</text>
</comment>
<evidence type="ECO:0000313" key="10">
    <source>
        <dbReference type="EMBL" id="OAS82520.1"/>
    </source>
</evidence>
<reference evidence="11" key="1">
    <citation type="submission" date="2016-04" db="EMBL/GenBank/DDBJ databases">
        <authorList>
            <person name="Lyu Z."/>
            <person name="Lyu W."/>
        </authorList>
    </citation>
    <scope>NUCLEOTIDE SEQUENCE [LARGE SCALE GENOMIC DNA]</scope>
    <source>
        <strain evidence="11">C44</strain>
    </source>
</reference>
<sequence length="195" mass="22019">MDVLTAIKSRRSIGVVKPDPVPTELINKILDAGTWAPAHYRTEPWRYFVLTGDARNRLGKTLSSIAKKTLEDPKSEESRKRLEREEQKPLRAPVIIAVAVEPTINKKVLVKEEYAAVNAAIQNMLLATHALGLGAIWRTGNVCYSNEIKQLFGLSTESEMVGFIYIGYPNMKEIQGKRKHFSEVTTWFDRDEGFS</sequence>
<feature type="domain" description="Nitroreductase" evidence="9">
    <location>
        <begin position="7"/>
        <end position="168"/>
    </location>
</feature>
<accession>A0A179SNH1</accession>
<gene>
    <name evidence="10" type="ORF">A6K24_12800</name>
</gene>
<dbReference type="Pfam" id="PF00881">
    <property type="entry name" value="Nitroreductase"/>
    <property type="match status" value="1"/>
</dbReference>
<dbReference type="InterPro" id="IPR052530">
    <property type="entry name" value="NAD(P)H_nitroreductase"/>
</dbReference>
<evidence type="ECO:0000256" key="5">
    <source>
        <dbReference type="ARBA" id="ARBA00023002"/>
    </source>
</evidence>
<keyword evidence="4 7" id="KW-0521">NADP</keyword>
<feature type="binding site" description="in other chain" evidence="8">
    <location>
        <begin position="10"/>
        <end position="12"/>
    </location>
    <ligand>
        <name>FMN</name>
        <dbReference type="ChEBI" id="CHEBI:58210"/>
        <note>ligand shared between dimeric partners</note>
    </ligand>
</feature>
<keyword evidence="6 7" id="KW-0520">NAD</keyword>
<proteinExistence type="inferred from homology"/>
<evidence type="ECO:0000256" key="8">
    <source>
        <dbReference type="PIRSR" id="PIRSR000232-1"/>
    </source>
</evidence>